<evidence type="ECO:0000256" key="5">
    <source>
        <dbReference type="ARBA" id="ARBA00022833"/>
    </source>
</evidence>
<feature type="region of interest" description="Disordered" evidence="10">
    <location>
        <begin position="106"/>
        <end position="132"/>
    </location>
</feature>
<evidence type="ECO:0000256" key="4">
    <source>
        <dbReference type="ARBA" id="ARBA00022771"/>
    </source>
</evidence>
<evidence type="ECO:0000313" key="13">
    <source>
        <dbReference type="Proteomes" id="UP000250235"/>
    </source>
</evidence>
<dbReference type="GO" id="GO:0009640">
    <property type="term" value="P:photomorphogenesis"/>
    <property type="evidence" value="ECO:0007669"/>
    <property type="project" value="TreeGrafter"/>
</dbReference>
<dbReference type="AlphaFoldDB" id="A0A2Z7AB10"/>
<dbReference type="OrthoDB" id="153872at2759"/>
<keyword evidence="3" id="KW-0677">Repeat</keyword>
<evidence type="ECO:0000256" key="9">
    <source>
        <dbReference type="PROSITE-ProRule" id="PRU00024"/>
    </source>
</evidence>
<dbReference type="InterPro" id="IPR000315">
    <property type="entry name" value="Znf_B-box"/>
</dbReference>
<evidence type="ECO:0000256" key="2">
    <source>
        <dbReference type="ARBA" id="ARBA00022723"/>
    </source>
</evidence>
<dbReference type="CDD" id="cd19821">
    <property type="entry name" value="Bbox1_BBX-like"/>
    <property type="match status" value="1"/>
</dbReference>
<feature type="compositionally biased region" description="Low complexity" evidence="10">
    <location>
        <begin position="106"/>
        <end position="120"/>
    </location>
</feature>
<protein>
    <submittedName>
        <fullName evidence="12">B-box zinc finger protein 20</fullName>
    </submittedName>
</protein>
<dbReference type="EMBL" id="KV017185">
    <property type="protein sequence ID" value="KZV18853.1"/>
    <property type="molecule type" value="Genomic_DNA"/>
</dbReference>
<evidence type="ECO:0000256" key="6">
    <source>
        <dbReference type="ARBA" id="ARBA00023015"/>
    </source>
</evidence>
<keyword evidence="2" id="KW-0479">Metal-binding</keyword>
<dbReference type="GO" id="GO:0008270">
    <property type="term" value="F:zinc ion binding"/>
    <property type="evidence" value="ECO:0007669"/>
    <property type="project" value="UniProtKB-KW"/>
</dbReference>
<dbReference type="Proteomes" id="UP000250235">
    <property type="component" value="Unassembled WGS sequence"/>
</dbReference>
<keyword evidence="6" id="KW-0805">Transcription regulation</keyword>
<keyword evidence="7" id="KW-0804">Transcription</keyword>
<evidence type="ECO:0000259" key="11">
    <source>
        <dbReference type="PROSITE" id="PS50119"/>
    </source>
</evidence>
<dbReference type="InterPro" id="IPR049808">
    <property type="entry name" value="CONSTANS-like_Bbox1"/>
</dbReference>
<name>A0A2Z7AB10_9LAMI</name>
<dbReference type="GO" id="GO:0006355">
    <property type="term" value="P:regulation of DNA-templated transcription"/>
    <property type="evidence" value="ECO:0007669"/>
    <property type="project" value="TreeGrafter"/>
</dbReference>
<proteinExistence type="predicted"/>
<evidence type="ECO:0000256" key="8">
    <source>
        <dbReference type="ARBA" id="ARBA00023242"/>
    </source>
</evidence>
<accession>A0A2Z7AB10</accession>
<sequence>MKIQCDVCNQDEASVFCAADEAALCAACDRRVHHANMVAGKHHRFCLIQPTSTQSPICDICKDKRAFLFCHQDRAILCEDCDASIHKANVHTQKHTRFLLTGVIPSSTSSPSDVSDTVPSYTNPQQSKNMPVSASIPFTSKNRTAQCTPVEPCDKAQVHFASGGNLNGSVSASTISEYLMETLPGWHVEDFLDSTTSYGFCKDGGNGVQVQPFFGDDSESKMNDFSAENMGFWVPQISNTYHQTQSQSMELSFGIPNEESAFDNIKSSRKWGEDNTFAAVPEWICPPSTASTRY</sequence>
<evidence type="ECO:0000256" key="7">
    <source>
        <dbReference type="ARBA" id="ARBA00023163"/>
    </source>
</evidence>
<dbReference type="PROSITE" id="PS50119">
    <property type="entry name" value="ZF_BBOX"/>
    <property type="match status" value="2"/>
</dbReference>
<reference evidence="12 13" key="1">
    <citation type="journal article" date="2015" name="Proc. Natl. Acad. Sci. U.S.A.">
        <title>The resurrection genome of Boea hygrometrica: A blueprint for survival of dehydration.</title>
        <authorList>
            <person name="Xiao L."/>
            <person name="Yang G."/>
            <person name="Zhang L."/>
            <person name="Yang X."/>
            <person name="Zhao S."/>
            <person name="Ji Z."/>
            <person name="Zhou Q."/>
            <person name="Hu M."/>
            <person name="Wang Y."/>
            <person name="Chen M."/>
            <person name="Xu Y."/>
            <person name="Jin H."/>
            <person name="Xiao X."/>
            <person name="Hu G."/>
            <person name="Bao F."/>
            <person name="Hu Y."/>
            <person name="Wan P."/>
            <person name="Li L."/>
            <person name="Deng X."/>
            <person name="Kuang T."/>
            <person name="Xiang C."/>
            <person name="Zhu J.K."/>
            <person name="Oliver M.J."/>
            <person name="He Y."/>
        </authorList>
    </citation>
    <scope>NUCLEOTIDE SEQUENCE [LARGE SCALE GENOMIC DNA]</scope>
    <source>
        <strain evidence="13">cv. XS01</strain>
    </source>
</reference>
<dbReference type="InterPro" id="IPR051979">
    <property type="entry name" value="B-box_zinc_finger"/>
</dbReference>
<keyword evidence="8" id="KW-0539">Nucleus</keyword>
<dbReference type="Pfam" id="PF00643">
    <property type="entry name" value="zf-B_box"/>
    <property type="match status" value="1"/>
</dbReference>
<feature type="domain" description="B box-type" evidence="11">
    <location>
        <begin position="1"/>
        <end position="47"/>
    </location>
</feature>
<dbReference type="Gene3D" id="3.30.160.60">
    <property type="entry name" value="Classic Zinc Finger"/>
    <property type="match status" value="1"/>
</dbReference>
<comment type="subcellular location">
    <subcellularLocation>
        <location evidence="1">Nucleus</location>
    </subcellularLocation>
</comment>
<keyword evidence="5" id="KW-0862">Zinc</keyword>
<dbReference type="PANTHER" id="PTHR31832">
    <property type="entry name" value="B-BOX ZINC FINGER PROTEIN 22"/>
    <property type="match status" value="1"/>
</dbReference>
<dbReference type="GO" id="GO:0005634">
    <property type="term" value="C:nucleus"/>
    <property type="evidence" value="ECO:0007669"/>
    <property type="project" value="UniProtKB-SubCell"/>
</dbReference>
<feature type="domain" description="B box-type" evidence="11">
    <location>
        <begin position="53"/>
        <end position="100"/>
    </location>
</feature>
<keyword evidence="13" id="KW-1185">Reference proteome</keyword>
<gene>
    <name evidence="12" type="ORF">F511_08659</name>
</gene>
<evidence type="ECO:0000256" key="1">
    <source>
        <dbReference type="ARBA" id="ARBA00004123"/>
    </source>
</evidence>
<organism evidence="12 13">
    <name type="scientific">Dorcoceras hygrometricum</name>
    <dbReference type="NCBI Taxonomy" id="472368"/>
    <lineage>
        <taxon>Eukaryota</taxon>
        <taxon>Viridiplantae</taxon>
        <taxon>Streptophyta</taxon>
        <taxon>Embryophyta</taxon>
        <taxon>Tracheophyta</taxon>
        <taxon>Spermatophyta</taxon>
        <taxon>Magnoliopsida</taxon>
        <taxon>eudicotyledons</taxon>
        <taxon>Gunneridae</taxon>
        <taxon>Pentapetalae</taxon>
        <taxon>asterids</taxon>
        <taxon>lamiids</taxon>
        <taxon>Lamiales</taxon>
        <taxon>Gesneriaceae</taxon>
        <taxon>Didymocarpoideae</taxon>
        <taxon>Trichosporeae</taxon>
        <taxon>Loxocarpinae</taxon>
        <taxon>Dorcoceras</taxon>
    </lineage>
</organism>
<dbReference type="PANTHER" id="PTHR31832:SF52">
    <property type="entry name" value="B-BOX ZINC FINGER PROTEIN 21"/>
    <property type="match status" value="1"/>
</dbReference>
<dbReference type="SMART" id="SM00336">
    <property type="entry name" value="BBOX"/>
    <property type="match status" value="2"/>
</dbReference>
<keyword evidence="4 9" id="KW-0863">Zinc-finger</keyword>
<evidence type="ECO:0000313" key="12">
    <source>
        <dbReference type="EMBL" id="KZV18853.1"/>
    </source>
</evidence>
<feature type="compositionally biased region" description="Polar residues" evidence="10">
    <location>
        <begin position="121"/>
        <end position="132"/>
    </location>
</feature>
<evidence type="ECO:0000256" key="3">
    <source>
        <dbReference type="ARBA" id="ARBA00022737"/>
    </source>
</evidence>
<evidence type="ECO:0000256" key="10">
    <source>
        <dbReference type="SAM" id="MobiDB-lite"/>
    </source>
</evidence>